<dbReference type="GO" id="GO:0030036">
    <property type="term" value="P:actin cytoskeleton organization"/>
    <property type="evidence" value="ECO:0007669"/>
    <property type="project" value="InterPro"/>
</dbReference>
<proteinExistence type="inferred from homology"/>
<dbReference type="Proteomes" id="UP000235965">
    <property type="component" value="Unassembled WGS sequence"/>
</dbReference>
<dbReference type="OrthoDB" id="8965057at2759"/>
<keyword evidence="4" id="KW-1185">Reference proteome</keyword>
<feature type="non-terminal residue" evidence="3">
    <location>
        <position position="97"/>
    </location>
</feature>
<evidence type="ECO:0000256" key="2">
    <source>
        <dbReference type="SAM" id="Coils"/>
    </source>
</evidence>
<dbReference type="InterPro" id="IPR028288">
    <property type="entry name" value="SCAR/WAVE_fam"/>
</dbReference>
<dbReference type="AlphaFoldDB" id="A0A2J7RIN0"/>
<sequence>MPFVQRVVEPKFLSRRSLHADDGQPLVSDYELEAVTNNTLSSALRQLACLVLIANDIFEDLRKQLEDVSERSKRLRNRIESVEGKVTAFDPKKVTVR</sequence>
<dbReference type="GO" id="GO:2000601">
    <property type="term" value="P:positive regulation of Arp2/3 complex-mediated actin nucleation"/>
    <property type="evidence" value="ECO:0007669"/>
    <property type="project" value="TreeGrafter"/>
</dbReference>
<accession>A0A2J7RIN0</accession>
<comment type="caution">
    <text evidence="3">The sequence shown here is derived from an EMBL/GenBank/DDBJ whole genome shotgun (WGS) entry which is preliminary data.</text>
</comment>
<dbReference type="GO" id="GO:0031209">
    <property type="term" value="C:SCAR complex"/>
    <property type="evidence" value="ECO:0007669"/>
    <property type="project" value="TreeGrafter"/>
</dbReference>
<dbReference type="STRING" id="105785.A0A2J7RIN0"/>
<keyword evidence="2" id="KW-0175">Coiled coil</keyword>
<dbReference type="GO" id="GO:0005856">
    <property type="term" value="C:cytoskeleton"/>
    <property type="evidence" value="ECO:0007669"/>
    <property type="project" value="UniProtKB-SubCell"/>
</dbReference>
<feature type="coiled-coil region" evidence="2">
    <location>
        <begin position="58"/>
        <end position="85"/>
    </location>
</feature>
<evidence type="ECO:0008006" key="5">
    <source>
        <dbReference type="Google" id="ProtNLM"/>
    </source>
</evidence>
<reference evidence="3 4" key="1">
    <citation type="submission" date="2017-12" db="EMBL/GenBank/DDBJ databases">
        <title>Hemimetabolous genomes reveal molecular basis of termite eusociality.</title>
        <authorList>
            <person name="Harrison M.C."/>
            <person name="Jongepier E."/>
            <person name="Robertson H.M."/>
            <person name="Arning N."/>
            <person name="Bitard-Feildel T."/>
            <person name="Chao H."/>
            <person name="Childers C.P."/>
            <person name="Dinh H."/>
            <person name="Doddapaneni H."/>
            <person name="Dugan S."/>
            <person name="Gowin J."/>
            <person name="Greiner C."/>
            <person name="Han Y."/>
            <person name="Hu H."/>
            <person name="Hughes D.S.T."/>
            <person name="Huylmans A.-K."/>
            <person name="Kemena C."/>
            <person name="Kremer L.P.M."/>
            <person name="Lee S.L."/>
            <person name="Lopez-Ezquerra A."/>
            <person name="Mallet L."/>
            <person name="Monroy-Kuhn J.M."/>
            <person name="Moser A."/>
            <person name="Murali S.C."/>
            <person name="Muzny D.M."/>
            <person name="Otani S."/>
            <person name="Piulachs M.-D."/>
            <person name="Poelchau M."/>
            <person name="Qu J."/>
            <person name="Schaub F."/>
            <person name="Wada-Katsumata A."/>
            <person name="Worley K.C."/>
            <person name="Xie Q."/>
            <person name="Ylla G."/>
            <person name="Poulsen M."/>
            <person name="Gibbs R.A."/>
            <person name="Schal C."/>
            <person name="Richards S."/>
            <person name="Belles X."/>
            <person name="Korb J."/>
            <person name="Bornberg-Bauer E."/>
        </authorList>
    </citation>
    <scope>NUCLEOTIDE SEQUENCE [LARGE SCALE GENOMIC DNA]</scope>
    <source>
        <tissue evidence="3">Whole body</tissue>
    </source>
</reference>
<dbReference type="Gene3D" id="1.20.5.340">
    <property type="match status" value="1"/>
</dbReference>
<protein>
    <recommendedName>
        <fullName evidence="5">Wiskott-Aldrich syndrome protein family member 3</fullName>
    </recommendedName>
</protein>
<dbReference type="EMBL" id="NEVH01003495">
    <property type="protein sequence ID" value="PNF40680.1"/>
    <property type="molecule type" value="Genomic_DNA"/>
</dbReference>
<dbReference type="GO" id="GO:0003779">
    <property type="term" value="F:actin binding"/>
    <property type="evidence" value="ECO:0007669"/>
    <property type="project" value="UniProtKB-KW"/>
</dbReference>
<dbReference type="PANTHER" id="PTHR12902">
    <property type="entry name" value="WASP-1"/>
    <property type="match status" value="1"/>
</dbReference>
<name>A0A2J7RIN0_9NEOP</name>
<evidence type="ECO:0000313" key="4">
    <source>
        <dbReference type="Proteomes" id="UP000235965"/>
    </source>
</evidence>
<evidence type="ECO:0000256" key="1">
    <source>
        <dbReference type="ARBA" id="ARBA00006993"/>
    </source>
</evidence>
<comment type="similarity">
    <text evidence="1">Belongs to the SCAR/WAVE family.</text>
</comment>
<organism evidence="3 4">
    <name type="scientific">Cryptotermes secundus</name>
    <dbReference type="NCBI Taxonomy" id="105785"/>
    <lineage>
        <taxon>Eukaryota</taxon>
        <taxon>Metazoa</taxon>
        <taxon>Ecdysozoa</taxon>
        <taxon>Arthropoda</taxon>
        <taxon>Hexapoda</taxon>
        <taxon>Insecta</taxon>
        <taxon>Pterygota</taxon>
        <taxon>Neoptera</taxon>
        <taxon>Polyneoptera</taxon>
        <taxon>Dictyoptera</taxon>
        <taxon>Blattodea</taxon>
        <taxon>Blattoidea</taxon>
        <taxon>Termitoidae</taxon>
        <taxon>Kalotermitidae</taxon>
        <taxon>Cryptotermitinae</taxon>
        <taxon>Cryptotermes</taxon>
    </lineage>
</organism>
<gene>
    <name evidence="3" type="ORF">B7P43_G02856</name>
</gene>
<dbReference type="PANTHER" id="PTHR12902:SF1">
    <property type="entry name" value="WISKOTT-ALDRICH SYNDROME PROTEIN FAMILY MEMBER"/>
    <property type="match status" value="1"/>
</dbReference>
<dbReference type="GO" id="GO:0071933">
    <property type="term" value="F:Arp2/3 complex binding"/>
    <property type="evidence" value="ECO:0007669"/>
    <property type="project" value="TreeGrafter"/>
</dbReference>
<dbReference type="InParanoid" id="A0A2J7RIN0"/>
<evidence type="ECO:0000313" key="3">
    <source>
        <dbReference type="EMBL" id="PNF40680.1"/>
    </source>
</evidence>
<dbReference type="GO" id="GO:0034237">
    <property type="term" value="F:protein kinase A regulatory subunit binding"/>
    <property type="evidence" value="ECO:0007669"/>
    <property type="project" value="TreeGrafter"/>
</dbReference>